<evidence type="ECO:0000313" key="9">
    <source>
        <dbReference type="Proteomes" id="UP000663845"/>
    </source>
</evidence>
<feature type="region of interest" description="Disordered" evidence="6">
    <location>
        <begin position="300"/>
        <end position="331"/>
    </location>
</feature>
<dbReference type="EMBL" id="CAJNOG010000347">
    <property type="protein sequence ID" value="CAF1189562.1"/>
    <property type="molecule type" value="Genomic_DNA"/>
</dbReference>
<evidence type="ECO:0000256" key="3">
    <source>
        <dbReference type="ARBA" id="ARBA00022771"/>
    </source>
</evidence>
<gene>
    <name evidence="8" type="ORF">JYZ213_LOCUS26259</name>
</gene>
<evidence type="ECO:0000259" key="7">
    <source>
        <dbReference type="PROSITE" id="PS52027"/>
    </source>
</evidence>
<proteinExistence type="predicted"/>
<evidence type="ECO:0000256" key="5">
    <source>
        <dbReference type="PROSITE-ProRule" id="PRU01371"/>
    </source>
</evidence>
<evidence type="ECO:0000313" key="8">
    <source>
        <dbReference type="EMBL" id="CAF1189562.1"/>
    </source>
</evidence>
<dbReference type="Pfam" id="PF13913">
    <property type="entry name" value="zf-C2HC_2"/>
    <property type="match status" value="2"/>
</dbReference>
<feature type="domain" description="C2HC/C3H-type" evidence="7">
    <location>
        <begin position="149"/>
        <end position="178"/>
    </location>
</feature>
<dbReference type="PANTHER" id="PTHR13555">
    <property type="entry name" value="C2H2 ZINC FINGER CGI-62-RELATED"/>
    <property type="match status" value="1"/>
</dbReference>
<dbReference type="Proteomes" id="UP000663845">
    <property type="component" value="Unassembled WGS sequence"/>
</dbReference>
<dbReference type="PROSITE" id="PS52027">
    <property type="entry name" value="ZF_C2HC_C3H"/>
    <property type="match status" value="2"/>
</dbReference>
<evidence type="ECO:0000256" key="4">
    <source>
        <dbReference type="ARBA" id="ARBA00022833"/>
    </source>
</evidence>
<dbReference type="InterPro" id="IPR026319">
    <property type="entry name" value="ZC2HC1A/B-like"/>
</dbReference>
<dbReference type="Gene3D" id="3.30.160.60">
    <property type="entry name" value="Classic Zinc Finger"/>
    <property type="match status" value="1"/>
</dbReference>
<dbReference type="InterPro" id="IPR049899">
    <property type="entry name" value="Znf_C2HC_C3H"/>
</dbReference>
<accession>A0A814VKA9</accession>
<dbReference type="PANTHER" id="PTHR13555:SF5">
    <property type="entry name" value="ZINC-FINGER OF A C2HC-TYPE"/>
    <property type="match status" value="1"/>
</dbReference>
<keyword evidence="4" id="KW-0862">Zinc</keyword>
<reference evidence="8" key="1">
    <citation type="submission" date="2021-02" db="EMBL/GenBank/DDBJ databases">
        <authorList>
            <person name="Nowell W R."/>
        </authorList>
    </citation>
    <scope>NUCLEOTIDE SEQUENCE</scope>
</reference>
<keyword evidence="2" id="KW-0677">Repeat</keyword>
<feature type="domain" description="C2HC/C3H-type" evidence="7">
    <location>
        <begin position="35"/>
        <end position="64"/>
    </location>
</feature>
<dbReference type="GO" id="GO:0008270">
    <property type="term" value="F:zinc ion binding"/>
    <property type="evidence" value="ECO:0007669"/>
    <property type="project" value="UniProtKB-KW"/>
</dbReference>
<sequence>MDTNSNIYELETSSYDEDIGQVTESQSIPAYADVQTYPCTNCGRRFNNESLRKHQPICKKTSRQSRKVFDTGKQRATDSDVPYQATRETTQFYQEGIKPKSNTPKAKTSNWREGHNALVRTIRQARQITQAIDDGVPLPKHVPSQVPSDYIQCEYCQRHFNKYTAERHIPFCETQYKRKQMNYQTLNNIRTPPENLSRQRYVNQPEHQINSASSKLVSKRPQKINNEKDYQRPPINPNGFKPTIVNEPRKNPPSKYNNQRIIKTRNATGNYLRNITGPGRTPDNNRFNTMEDTDQEQQTYSTGSRQQQRMTHVKTKTPGPTLRPTHVNGGLQQQKIKIPPAAKHCHECGEAFPVETAKFCCSCGEKRFGIA</sequence>
<organism evidence="8 9">
    <name type="scientific">Adineta steineri</name>
    <dbReference type="NCBI Taxonomy" id="433720"/>
    <lineage>
        <taxon>Eukaryota</taxon>
        <taxon>Metazoa</taxon>
        <taxon>Spiralia</taxon>
        <taxon>Gnathifera</taxon>
        <taxon>Rotifera</taxon>
        <taxon>Eurotatoria</taxon>
        <taxon>Bdelloidea</taxon>
        <taxon>Adinetida</taxon>
        <taxon>Adinetidae</taxon>
        <taxon>Adineta</taxon>
    </lineage>
</organism>
<keyword evidence="3 5" id="KW-0863">Zinc-finger</keyword>
<protein>
    <recommendedName>
        <fullName evidence="7">C2HC/C3H-type domain-containing protein</fullName>
    </recommendedName>
</protein>
<comment type="caution">
    <text evidence="8">The sequence shown here is derived from an EMBL/GenBank/DDBJ whole genome shotgun (WGS) entry which is preliminary data.</text>
</comment>
<dbReference type="AlphaFoldDB" id="A0A814VKA9"/>
<feature type="region of interest" description="Disordered" evidence="6">
    <location>
        <begin position="227"/>
        <end position="257"/>
    </location>
</feature>
<keyword evidence="1" id="KW-0479">Metal-binding</keyword>
<evidence type="ECO:0000256" key="1">
    <source>
        <dbReference type="ARBA" id="ARBA00022723"/>
    </source>
</evidence>
<name>A0A814VKA9_9BILA</name>
<evidence type="ECO:0000256" key="2">
    <source>
        <dbReference type="ARBA" id="ARBA00022737"/>
    </source>
</evidence>
<feature type="compositionally biased region" description="Polar residues" evidence="6">
    <location>
        <begin position="300"/>
        <end position="310"/>
    </location>
</feature>
<evidence type="ECO:0000256" key="6">
    <source>
        <dbReference type="SAM" id="MobiDB-lite"/>
    </source>
</evidence>